<organism evidence="1">
    <name type="scientific">marine metagenome</name>
    <dbReference type="NCBI Taxonomy" id="408172"/>
    <lineage>
        <taxon>unclassified sequences</taxon>
        <taxon>metagenomes</taxon>
        <taxon>ecological metagenomes</taxon>
    </lineage>
</organism>
<protein>
    <submittedName>
        <fullName evidence="1">Uncharacterized protein</fullName>
    </submittedName>
</protein>
<dbReference type="EMBL" id="UINC01219737">
    <property type="protein sequence ID" value="SVE47345.1"/>
    <property type="molecule type" value="Genomic_DNA"/>
</dbReference>
<gene>
    <name evidence="1" type="ORF">METZ01_LOCUS500199</name>
</gene>
<sequence length="23" mass="2704">MGYKYINDNKIGIKYHCKAIETT</sequence>
<dbReference type="AlphaFoldDB" id="A0A383DSZ9"/>
<accession>A0A383DSZ9</accession>
<reference evidence="1" key="1">
    <citation type="submission" date="2018-05" db="EMBL/GenBank/DDBJ databases">
        <authorList>
            <person name="Lanie J.A."/>
            <person name="Ng W.-L."/>
            <person name="Kazmierczak K.M."/>
            <person name="Andrzejewski T.M."/>
            <person name="Davidsen T.M."/>
            <person name="Wayne K.J."/>
            <person name="Tettelin H."/>
            <person name="Glass J.I."/>
            <person name="Rusch D."/>
            <person name="Podicherti R."/>
            <person name="Tsui H.-C.T."/>
            <person name="Winkler M.E."/>
        </authorList>
    </citation>
    <scope>NUCLEOTIDE SEQUENCE</scope>
</reference>
<name>A0A383DSZ9_9ZZZZ</name>
<proteinExistence type="predicted"/>
<evidence type="ECO:0000313" key="1">
    <source>
        <dbReference type="EMBL" id="SVE47345.1"/>
    </source>
</evidence>